<dbReference type="EMBL" id="REFW01000001">
    <property type="protein sequence ID" value="RMB61911.1"/>
    <property type="molecule type" value="Genomic_DNA"/>
</dbReference>
<name>A0A3M0GA28_9ACTN</name>
<feature type="chain" id="PRO_5018322336" description="DUF3558 domain-containing protein" evidence="1">
    <location>
        <begin position="28"/>
        <end position="305"/>
    </location>
</feature>
<accession>A0A3M0GA28</accession>
<dbReference type="AlphaFoldDB" id="A0A3M0GA28"/>
<proteinExistence type="predicted"/>
<keyword evidence="3" id="KW-1185">Reference proteome</keyword>
<dbReference type="RefSeq" id="WP_121900459.1">
    <property type="nucleotide sequence ID" value="NZ_REFW01000001.1"/>
</dbReference>
<comment type="caution">
    <text evidence="2">The sequence shown here is derived from an EMBL/GenBank/DDBJ whole genome shotgun (WGS) entry which is preliminary data.</text>
</comment>
<evidence type="ECO:0008006" key="4">
    <source>
        <dbReference type="Google" id="ProtNLM"/>
    </source>
</evidence>
<evidence type="ECO:0000313" key="3">
    <source>
        <dbReference type="Proteomes" id="UP000275256"/>
    </source>
</evidence>
<organism evidence="2 3">
    <name type="scientific">Tessaracoccus antarcticus</name>
    <dbReference type="NCBI Taxonomy" id="2479848"/>
    <lineage>
        <taxon>Bacteria</taxon>
        <taxon>Bacillati</taxon>
        <taxon>Actinomycetota</taxon>
        <taxon>Actinomycetes</taxon>
        <taxon>Propionibacteriales</taxon>
        <taxon>Propionibacteriaceae</taxon>
        <taxon>Tessaracoccus</taxon>
    </lineage>
</organism>
<evidence type="ECO:0000313" key="2">
    <source>
        <dbReference type="EMBL" id="RMB61911.1"/>
    </source>
</evidence>
<evidence type="ECO:0000256" key="1">
    <source>
        <dbReference type="SAM" id="SignalP"/>
    </source>
</evidence>
<reference evidence="2 3" key="1">
    <citation type="submission" date="2018-10" db="EMBL/GenBank/DDBJ databases">
        <title>Tessaracoccus antarcticuss sp. nov., isolated from sediment.</title>
        <authorList>
            <person name="Zhou L.Y."/>
            <person name="Du Z.J."/>
        </authorList>
    </citation>
    <scope>NUCLEOTIDE SEQUENCE [LARGE SCALE GENOMIC DNA]</scope>
    <source>
        <strain evidence="2 3">JDX10</strain>
    </source>
</reference>
<sequence length="305" mass="32455">MRVRSRILAAACAAILLVAALAPTARAEDWPMVYCPTPPEVSATAGLDLSLFAYGEKSCSYVGDGNAGVGFSFDVGSTEDFMRLRTSTEDEGFTVEDVPTLGAGAFSWVDGAYVNLRWTDGESVSRIYSLSVRLAVDNVAVSLAKLFTAAMGIAPPNVPAKAFTLTCPTAKQVTRVLGRTATLAPMEYYPCAFTSGDGVVAFFIAPRYGSIVEFREAQIREYQVGGAPLMGQFRYFTGLTAGAFEFSDLTPPLLSWQLEEGVVAQLTSPGEEDVLRRLALMFAAVQHGDDSPTTPGKPGLPSTGD</sequence>
<protein>
    <recommendedName>
        <fullName evidence="4">DUF3558 domain-containing protein</fullName>
    </recommendedName>
</protein>
<gene>
    <name evidence="2" type="ORF">EAX62_04775</name>
</gene>
<keyword evidence="1" id="KW-0732">Signal</keyword>
<feature type="signal peptide" evidence="1">
    <location>
        <begin position="1"/>
        <end position="27"/>
    </location>
</feature>
<dbReference type="Proteomes" id="UP000275256">
    <property type="component" value="Unassembled WGS sequence"/>
</dbReference>
<dbReference type="OrthoDB" id="3735849at2"/>